<dbReference type="InterPro" id="IPR009057">
    <property type="entry name" value="Homeodomain-like_sf"/>
</dbReference>
<evidence type="ECO:0000256" key="2">
    <source>
        <dbReference type="ARBA" id="ARBA00023125"/>
    </source>
</evidence>
<dbReference type="PANTHER" id="PTHR33400">
    <property type="entry name" value="ZINC FINGER CCCH DOMAIN-CONTAINING PROTEIN 6-RELATED"/>
    <property type="match status" value="1"/>
</dbReference>
<dbReference type="SUPFAM" id="SSF46689">
    <property type="entry name" value="Homeodomain-like"/>
    <property type="match status" value="1"/>
</dbReference>
<dbReference type="PANTHER" id="PTHR33400:SF6">
    <property type="entry name" value="HOMEOBOX PROTEIN LUMINIDEPENDENS"/>
    <property type="match status" value="1"/>
</dbReference>
<organism evidence="6 7">
    <name type="scientific">Actinidia rufa</name>
    <dbReference type="NCBI Taxonomy" id="165716"/>
    <lineage>
        <taxon>Eukaryota</taxon>
        <taxon>Viridiplantae</taxon>
        <taxon>Streptophyta</taxon>
        <taxon>Embryophyta</taxon>
        <taxon>Tracheophyta</taxon>
        <taxon>Spermatophyta</taxon>
        <taxon>Magnoliopsida</taxon>
        <taxon>eudicotyledons</taxon>
        <taxon>Gunneridae</taxon>
        <taxon>Pentapetalae</taxon>
        <taxon>asterids</taxon>
        <taxon>Ericales</taxon>
        <taxon>Actinidiaceae</taxon>
        <taxon>Actinidia</taxon>
    </lineage>
</organism>
<dbReference type="SMART" id="SM00389">
    <property type="entry name" value="HOX"/>
    <property type="match status" value="1"/>
</dbReference>
<keyword evidence="7" id="KW-1185">Reference proteome</keyword>
<feature type="compositionally biased region" description="Polar residues" evidence="4">
    <location>
        <begin position="889"/>
        <end position="902"/>
    </location>
</feature>
<feature type="region of interest" description="Disordered" evidence="4">
    <location>
        <begin position="774"/>
        <end position="796"/>
    </location>
</feature>
<dbReference type="GO" id="GO:0003677">
    <property type="term" value="F:DNA binding"/>
    <property type="evidence" value="ECO:0007669"/>
    <property type="project" value="UniProtKB-UniRule"/>
</dbReference>
<feature type="region of interest" description="Disordered" evidence="4">
    <location>
        <begin position="1042"/>
        <end position="1116"/>
    </location>
</feature>
<feature type="domain" description="Homeobox" evidence="5">
    <location>
        <begin position="129"/>
        <end position="189"/>
    </location>
</feature>
<feature type="region of interest" description="Disordered" evidence="4">
    <location>
        <begin position="854"/>
        <end position="902"/>
    </location>
</feature>
<keyword evidence="3" id="KW-0539">Nucleus</keyword>
<reference evidence="6 7" key="1">
    <citation type="submission" date="2019-07" db="EMBL/GenBank/DDBJ databases">
        <title>De Novo Assembly of kiwifruit Actinidia rufa.</title>
        <authorList>
            <person name="Sugita-Konishi S."/>
            <person name="Sato K."/>
            <person name="Mori E."/>
            <person name="Abe Y."/>
            <person name="Kisaki G."/>
            <person name="Hamano K."/>
            <person name="Suezawa K."/>
            <person name="Otani M."/>
            <person name="Fukuda T."/>
            <person name="Manabe T."/>
            <person name="Gomi K."/>
            <person name="Tabuchi M."/>
            <person name="Akimitsu K."/>
            <person name="Kataoka I."/>
        </authorList>
    </citation>
    <scope>NUCLEOTIDE SEQUENCE [LARGE SCALE GENOMIC DNA]</scope>
    <source>
        <strain evidence="7">cv. Fuchu</strain>
    </source>
</reference>
<comment type="caution">
    <text evidence="6">The sequence shown here is derived from an EMBL/GenBank/DDBJ whole genome shotgun (WGS) entry which is preliminary data.</text>
</comment>
<dbReference type="InterPro" id="IPR035441">
    <property type="entry name" value="TFIIS/LEDGF_dom_sf"/>
</dbReference>
<proteinExistence type="predicted"/>
<feature type="compositionally biased region" description="Polar residues" evidence="4">
    <location>
        <begin position="783"/>
        <end position="792"/>
    </location>
</feature>
<feature type="compositionally biased region" description="Low complexity" evidence="4">
    <location>
        <begin position="866"/>
        <end position="880"/>
    </location>
</feature>
<sequence>MAGSHRAGCAISTCHAPTREASEFGFALRHGHCGFIVRPTPPLASRSAATNPLFLSLSLSSNFKDYSVTGAENGGLEGEPIGAGCLRIEAFVSGPVGLAAGASSQPDRSSSQHRFHAMPTHWRQSSLSRDGKRPRDLLNPKAVKYMQSVFSIKDAISKKESREISALFGVTVTQVRDFFTSQRTRVRKFVRLSSDRALRSNASKEALMNTDPSMPSGLVQDGVPMNTDPLMTSGLVQQGIPMNTDPVMPTGLLQDVVPMNTDPTIPIYPVPLNCVGSSSSGGGPSCSTHEETLPGLDESDRHFVDNIFSFMRKEETFSGQVKLMEWILQIQNFSVLYWFLTEGGVMILATWLSQAASEEQTSVLHVILKVLCHLPLHKALPVHMSAILQSVNSLRFYRTSDISNRARVLLSRWSKLFARSQAMKKPIAVKSSTDTQNEMLLKQSISEIMGNESWHSRMDVSEDAHARSFEGSENLRKLEPLQPLKLLPASAYNSSKKLVRGISSSLIETRERRKVLLVEPGPKSAGRSLQVARLVTPSQERPLSVDDIQKAKMRAQFMQSKYGKASAASGEGNQGKTGGPTKISPPLARSLFSASKAHVRPRVEERKDPVMLPSQVSIQQEAPCGNKMNLDINEPLWKNCKRVQIPWQTPAGTFTTSALFLTPFGVGRPSALQVKNMSKISASITLIYAEIRIHDAWRVDTGENNKEVEVQRNRIRREKETFYRTSQEIPSDPKEPWDREMEYDDTLTPEIPTEQLPDCDGGEATVSPRENKISAVASPAPAESTSAQSSDGSMPEPDLELLAVLLNNPELVFALTSGQGCGNLSSEETVKLLDMIKANGVVAASQSQSISVSNGLGGRNAENVQVSLPSPTPSSDPVTSGWRPEISRNPFSRQSAAANRETVSNLVRSDPINTMAQQTQASFPITSHQAPPHVSHLVHQSAAASPPPNVRIPPTSDVVLNTKNIPLRSTPQPNLAVMQAETSVNVKPAPISVTINTQGRQPLVFPSQPPPVQQHPPPHSWRANQNNYNEFVGDRSEYVGGGSEYESWSPDHSSVRPTEYIPGRNHLEPRMNMGYNHRSEPDHHRSRPPPPRGNSSSGYRDYNRHGNRRYRHDWRR</sequence>
<gene>
    <name evidence="6" type="ORF">Acr_28g0002280</name>
</gene>
<feature type="region of interest" description="Disordered" evidence="4">
    <location>
        <begin position="101"/>
        <end position="135"/>
    </location>
</feature>
<evidence type="ECO:0000259" key="5">
    <source>
        <dbReference type="PROSITE" id="PS50071"/>
    </source>
</evidence>
<name>A0A7J0H8U9_9ERIC</name>
<keyword evidence="3 6" id="KW-0371">Homeobox</keyword>
<dbReference type="Proteomes" id="UP000585474">
    <property type="component" value="Unassembled WGS sequence"/>
</dbReference>
<dbReference type="SUPFAM" id="SSF47676">
    <property type="entry name" value="Conserved domain common to transcription factors TFIIS, elongin A, CRSP70"/>
    <property type="match status" value="1"/>
</dbReference>
<evidence type="ECO:0000256" key="1">
    <source>
        <dbReference type="ARBA" id="ARBA00004123"/>
    </source>
</evidence>
<dbReference type="OrthoDB" id="1920276at2759"/>
<feature type="DNA-binding region" description="Homeobox" evidence="3">
    <location>
        <begin position="131"/>
        <end position="190"/>
    </location>
</feature>
<protein>
    <submittedName>
        <fullName evidence="6">Homeodomain-like superfamily protein</fullName>
    </submittedName>
</protein>
<evidence type="ECO:0000256" key="3">
    <source>
        <dbReference type="PROSITE-ProRule" id="PRU00108"/>
    </source>
</evidence>
<evidence type="ECO:0000256" key="4">
    <source>
        <dbReference type="SAM" id="MobiDB-lite"/>
    </source>
</evidence>
<dbReference type="EMBL" id="BJWL01000028">
    <property type="protein sequence ID" value="GFZ19523.1"/>
    <property type="molecule type" value="Genomic_DNA"/>
</dbReference>
<feature type="region of interest" description="Disordered" evidence="4">
    <location>
        <begin position="562"/>
        <end position="587"/>
    </location>
</feature>
<dbReference type="AlphaFoldDB" id="A0A7J0H8U9"/>
<evidence type="ECO:0000313" key="7">
    <source>
        <dbReference type="Proteomes" id="UP000585474"/>
    </source>
</evidence>
<dbReference type="Gene3D" id="1.10.10.60">
    <property type="entry name" value="Homeodomain-like"/>
    <property type="match status" value="1"/>
</dbReference>
<keyword evidence="2 3" id="KW-0238">DNA-binding</keyword>
<accession>A0A7J0H8U9</accession>
<dbReference type="PROSITE" id="PS50071">
    <property type="entry name" value="HOMEOBOX_2"/>
    <property type="match status" value="1"/>
</dbReference>
<feature type="region of interest" description="Disordered" evidence="4">
    <location>
        <begin position="926"/>
        <end position="952"/>
    </location>
</feature>
<dbReference type="InterPro" id="IPR001356">
    <property type="entry name" value="HD"/>
</dbReference>
<comment type="subcellular location">
    <subcellularLocation>
        <location evidence="1 3">Nucleus</location>
    </subcellularLocation>
</comment>
<evidence type="ECO:0000313" key="6">
    <source>
        <dbReference type="EMBL" id="GFZ19523.1"/>
    </source>
</evidence>
<dbReference type="GO" id="GO:0010228">
    <property type="term" value="P:vegetative to reproductive phase transition of meristem"/>
    <property type="evidence" value="ECO:0007669"/>
    <property type="project" value="TreeGrafter"/>
</dbReference>
<feature type="compositionally biased region" description="Basic residues" evidence="4">
    <location>
        <begin position="1105"/>
        <end position="1116"/>
    </location>
</feature>
<dbReference type="GO" id="GO:0005634">
    <property type="term" value="C:nucleus"/>
    <property type="evidence" value="ECO:0007669"/>
    <property type="project" value="UniProtKB-SubCell"/>
</dbReference>